<gene>
    <name evidence="3" type="ORF">LTR24_001040</name>
</gene>
<accession>A0ABR0KM96</accession>
<proteinExistence type="predicted"/>
<name>A0ABR0KM96_9EURO</name>
<keyword evidence="2" id="KW-0732">Signal</keyword>
<evidence type="ECO:0000313" key="3">
    <source>
        <dbReference type="EMBL" id="KAK5100245.1"/>
    </source>
</evidence>
<feature type="region of interest" description="Disordered" evidence="1">
    <location>
        <begin position="368"/>
        <end position="396"/>
    </location>
</feature>
<keyword evidence="4" id="KW-1185">Reference proteome</keyword>
<feature type="chain" id="PRO_5045201329" evidence="2">
    <location>
        <begin position="20"/>
        <end position="396"/>
    </location>
</feature>
<feature type="signal peptide" evidence="2">
    <location>
        <begin position="1"/>
        <end position="19"/>
    </location>
</feature>
<feature type="region of interest" description="Disordered" evidence="1">
    <location>
        <begin position="217"/>
        <end position="294"/>
    </location>
</feature>
<dbReference type="EMBL" id="JAVRRG010000007">
    <property type="protein sequence ID" value="KAK5100245.1"/>
    <property type="molecule type" value="Genomic_DNA"/>
</dbReference>
<feature type="compositionally biased region" description="Low complexity" evidence="1">
    <location>
        <begin position="217"/>
        <end position="271"/>
    </location>
</feature>
<dbReference type="Proteomes" id="UP001345013">
    <property type="component" value="Unassembled WGS sequence"/>
</dbReference>
<sequence length="396" mass="39641">MKQALLLTVISIVFTHTHARFGQEVLAAIVAIRDVQGGAPGVAPTIAGAAISDLLAGTNACDKLKRGDQILAELGEGDDAVAAAIDMVAAEKNFNPFAQDIPTIRSDATLPQNAKLRGITPLIDPAVRGADVANALSDQTKGAPLNADGKSVADLLAENGFTNFTSQDATGGAAVGADQQGDSAATATASNNNANQEDANANSNTSVCGGAAANGTAADTGANNSNDTTSGSDSNSSNDGDASNSNSSSSSSDAANSTDTSSTNTSTSTGAEDFGSCDPTMSIEGGRNGRPATEFTFQSNDPAIASNQQEALNPNIITNRICDELTNICGANDAAKTTCLAAKEQVLALGTRDEGTAEVWNGLVGVGSGSGSGSGSGNGNVGNDRRRVRRGAGVVW</sequence>
<feature type="compositionally biased region" description="Gly residues" evidence="1">
    <location>
        <begin position="368"/>
        <end position="380"/>
    </location>
</feature>
<comment type="caution">
    <text evidence="3">The sequence shown here is derived from an EMBL/GenBank/DDBJ whole genome shotgun (WGS) entry which is preliminary data.</text>
</comment>
<evidence type="ECO:0000256" key="1">
    <source>
        <dbReference type="SAM" id="MobiDB-lite"/>
    </source>
</evidence>
<organism evidence="3 4">
    <name type="scientific">Lithohypha guttulata</name>
    <dbReference type="NCBI Taxonomy" id="1690604"/>
    <lineage>
        <taxon>Eukaryota</taxon>
        <taxon>Fungi</taxon>
        <taxon>Dikarya</taxon>
        <taxon>Ascomycota</taxon>
        <taxon>Pezizomycotina</taxon>
        <taxon>Eurotiomycetes</taxon>
        <taxon>Chaetothyriomycetidae</taxon>
        <taxon>Chaetothyriales</taxon>
        <taxon>Trichomeriaceae</taxon>
        <taxon>Lithohypha</taxon>
    </lineage>
</organism>
<evidence type="ECO:0000256" key="2">
    <source>
        <dbReference type="SAM" id="SignalP"/>
    </source>
</evidence>
<protein>
    <submittedName>
        <fullName evidence="3">Uncharacterized protein</fullName>
    </submittedName>
</protein>
<reference evidence="3 4" key="1">
    <citation type="submission" date="2023-08" db="EMBL/GenBank/DDBJ databases">
        <title>Black Yeasts Isolated from many extreme environments.</title>
        <authorList>
            <person name="Coleine C."/>
            <person name="Stajich J.E."/>
            <person name="Selbmann L."/>
        </authorList>
    </citation>
    <scope>NUCLEOTIDE SEQUENCE [LARGE SCALE GENOMIC DNA]</scope>
    <source>
        <strain evidence="3 4">CCFEE 5885</strain>
    </source>
</reference>
<evidence type="ECO:0000313" key="4">
    <source>
        <dbReference type="Proteomes" id="UP001345013"/>
    </source>
</evidence>